<reference evidence="2 3" key="1">
    <citation type="submission" date="2021-01" db="EMBL/GenBank/DDBJ databases">
        <title>Actinoplanes sp. nov. LDG1-01 isolated from lichen.</title>
        <authorList>
            <person name="Saeng-In P."/>
            <person name="Phongsopitanun W."/>
            <person name="Kanchanasin P."/>
            <person name="Yuki M."/>
            <person name="Kudo T."/>
            <person name="Ohkuma M."/>
            <person name="Tanasupawat S."/>
        </authorList>
    </citation>
    <scope>NUCLEOTIDE SEQUENCE [LARGE SCALE GENOMIC DNA]</scope>
    <source>
        <strain evidence="2 3">LDG1-01</strain>
    </source>
</reference>
<dbReference type="PANTHER" id="PTHR37836:SF3">
    <property type="entry name" value="ENDOGLUCANASE"/>
    <property type="match status" value="1"/>
</dbReference>
<dbReference type="InterPro" id="IPR025277">
    <property type="entry name" value="Apiosidase-like_cat_dom"/>
</dbReference>
<evidence type="ECO:0000313" key="3">
    <source>
        <dbReference type="Proteomes" id="UP000598996"/>
    </source>
</evidence>
<name>A0ABS1VF02_9ACTN</name>
<accession>A0ABS1VF02</accession>
<dbReference type="RefSeq" id="WP_202989575.1">
    <property type="nucleotide sequence ID" value="NZ_JAENHO010000001.1"/>
</dbReference>
<sequence>MPRVTIDPRTPRFLVDGEPAFLLADTIWGAFTRPTRDEWRSYLRLRRRQGFNALNINVLPIPHDRSASAGEREPFLDGDLDRPDPAYYAEARSMCEEAIEHGLLPILVVLWCNYVPGTWGADLTPELVLTEEQTDEHVDRVIATFADLGVLFAASGDENFTDPRSVERYERVLHRLRDKAPDNLRTLHPGVFVTQPPHLTELIDFYAYQAGHDDEWDTQPALQAAALRELPVRHPIVSMEPCYEGHGYGKGAGRHTAYDVRLASWTSVLSGSGAGLGYGAHGVWSWHRAGEPFNGEHFSGTPFPADVALRFDGAWDVGLLRRIVESHDLHDLVSRTDLVLADRSGAHFGLGADRAALYLPHPFAVTLDVDLRDWAVTCWNLGARNEDRAVVRHENGRTVVEQPEYLSDSLILFSR</sequence>
<comment type="caution">
    <text evidence="2">The sequence shown here is derived from an EMBL/GenBank/DDBJ whole genome shotgun (WGS) entry which is preliminary data.</text>
</comment>
<protein>
    <submittedName>
        <fullName evidence="2">DUF4038 domain-containing protein</fullName>
    </submittedName>
</protein>
<keyword evidence="3" id="KW-1185">Reference proteome</keyword>
<dbReference type="EMBL" id="JAENHO010000001">
    <property type="protein sequence ID" value="MBL7253248.1"/>
    <property type="molecule type" value="Genomic_DNA"/>
</dbReference>
<organism evidence="2 3">
    <name type="scientific">Paractinoplanes lichenicola</name>
    <dbReference type="NCBI Taxonomy" id="2802976"/>
    <lineage>
        <taxon>Bacteria</taxon>
        <taxon>Bacillati</taxon>
        <taxon>Actinomycetota</taxon>
        <taxon>Actinomycetes</taxon>
        <taxon>Micromonosporales</taxon>
        <taxon>Micromonosporaceae</taxon>
        <taxon>Paractinoplanes</taxon>
    </lineage>
</organism>
<dbReference type="InterPro" id="IPR017853">
    <property type="entry name" value="GH"/>
</dbReference>
<dbReference type="SUPFAM" id="SSF51445">
    <property type="entry name" value="(Trans)glycosidases"/>
    <property type="match status" value="1"/>
</dbReference>
<gene>
    <name evidence="2" type="ORF">JKJ07_02885</name>
</gene>
<dbReference type="Gene3D" id="3.20.20.80">
    <property type="entry name" value="Glycosidases"/>
    <property type="match status" value="1"/>
</dbReference>
<proteinExistence type="predicted"/>
<evidence type="ECO:0000313" key="2">
    <source>
        <dbReference type="EMBL" id="MBL7253248.1"/>
    </source>
</evidence>
<feature type="domain" description="Apiosidase-like catalytic" evidence="1">
    <location>
        <begin position="12"/>
        <end position="329"/>
    </location>
</feature>
<evidence type="ECO:0000259" key="1">
    <source>
        <dbReference type="Pfam" id="PF13204"/>
    </source>
</evidence>
<dbReference type="Pfam" id="PF13204">
    <property type="entry name" value="Apiosidase"/>
    <property type="match status" value="1"/>
</dbReference>
<dbReference type="Proteomes" id="UP000598996">
    <property type="component" value="Unassembled WGS sequence"/>
</dbReference>
<dbReference type="PANTHER" id="PTHR37836">
    <property type="entry name" value="LMO1036 PROTEIN"/>
    <property type="match status" value="1"/>
</dbReference>